<dbReference type="Pfam" id="PF10531">
    <property type="entry name" value="SLBB"/>
    <property type="match status" value="2"/>
</dbReference>
<dbReference type="AlphaFoldDB" id="A0A947DHV0"/>
<dbReference type="RefSeq" id="WP_215610273.1">
    <property type="nucleotide sequence ID" value="NZ_JADOES010000040.1"/>
</dbReference>
<reference evidence="5" key="1">
    <citation type="submission" date="2020-11" db="EMBL/GenBank/DDBJ databases">
        <authorList>
            <person name="Konstantinou D."/>
            <person name="Gkelis S."/>
            <person name="Popin R."/>
            <person name="Fewer D."/>
            <person name="Sivonen K."/>
        </authorList>
    </citation>
    <scope>NUCLEOTIDE SEQUENCE</scope>
    <source>
        <strain evidence="5">TAU-MAC 1115</strain>
    </source>
</reference>
<dbReference type="Gene3D" id="3.10.560.10">
    <property type="entry name" value="Outer membrane lipoprotein wza domain like"/>
    <property type="match status" value="2"/>
</dbReference>
<keyword evidence="6" id="KW-1185">Reference proteome</keyword>
<proteinExistence type="predicted"/>
<dbReference type="GO" id="GO:0015159">
    <property type="term" value="F:polysaccharide transmembrane transporter activity"/>
    <property type="evidence" value="ECO:0007669"/>
    <property type="project" value="InterPro"/>
</dbReference>
<reference evidence="5" key="2">
    <citation type="journal article" date="2021" name="Mar. Drugs">
        <title>Genome Reduction and Secondary Metabolism of the Marine Sponge-Associated Cyanobacterium Leptothoe.</title>
        <authorList>
            <person name="Konstantinou D."/>
            <person name="Popin R.V."/>
            <person name="Fewer D.P."/>
            <person name="Sivonen K."/>
            <person name="Gkelis S."/>
        </authorList>
    </citation>
    <scope>NUCLEOTIDE SEQUENCE</scope>
    <source>
        <strain evidence="5">TAU-MAC 1115</strain>
    </source>
</reference>
<dbReference type="PANTHER" id="PTHR33619">
    <property type="entry name" value="POLYSACCHARIDE EXPORT PROTEIN GFCE-RELATED"/>
    <property type="match status" value="1"/>
</dbReference>
<feature type="domain" description="Soluble ligand binding" evidence="4">
    <location>
        <begin position="239"/>
        <end position="290"/>
    </location>
</feature>
<protein>
    <submittedName>
        <fullName evidence="5">Polysaccharide biosynthesis/export family protein</fullName>
    </submittedName>
</protein>
<feature type="domain" description="Polysaccharide export protein N-terminal" evidence="3">
    <location>
        <begin position="47"/>
        <end position="119"/>
    </location>
</feature>
<evidence type="ECO:0000256" key="2">
    <source>
        <dbReference type="SAM" id="SignalP"/>
    </source>
</evidence>
<evidence type="ECO:0000313" key="6">
    <source>
        <dbReference type="Proteomes" id="UP000717364"/>
    </source>
</evidence>
<dbReference type="Pfam" id="PF02563">
    <property type="entry name" value="Poly_export"/>
    <property type="match status" value="1"/>
</dbReference>
<sequence length="342" mass="36142">MKRICFPTVLWSILASIIVMPVQAQSAETEVVPAVQATTPESAKANSRAVALKVGDRLNITVIDFPDLSGEHVITADGTIQMPLVGDVSIIGLTPSQVAPFLNELLLPYVRRPQVVVSVMGFSPLRISVTGAVVQPGPRLLSTDQIDADGKVTLSETLVMAGGITPEADLRNITIRRPTNTVLGQENISVNLWEVIQSGELSADPEVLDGDEVIVPQSESTTVDQRMLLASTVAPEQIIIHVAGEVSRPGQINITPSADVSAAVAAAGGLTVDADADEVALFRMEPNGQLAQQDFAFGEASTTLMHGDLIVVKASNRGGVGDTFDFIGRLLNPLGALFRILD</sequence>
<dbReference type="PANTHER" id="PTHR33619:SF3">
    <property type="entry name" value="POLYSACCHARIDE EXPORT PROTEIN GFCE-RELATED"/>
    <property type="match status" value="1"/>
</dbReference>
<evidence type="ECO:0000259" key="3">
    <source>
        <dbReference type="Pfam" id="PF02563"/>
    </source>
</evidence>
<dbReference type="EMBL" id="JADOES010000040">
    <property type="protein sequence ID" value="MBT9317207.1"/>
    <property type="molecule type" value="Genomic_DNA"/>
</dbReference>
<feature type="signal peptide" evidence="2">
    <location>
        <begin position="1"/>
        <end position="26"/>
    </location>
</feature>
<feature type="chain" id="PRO_5037382683" evidence="2">
    <location>
        <begin position="27"/>
        <end position="342"/>
    </location>
</feature>
<keyword evidence="1 2" id="KW-0732">Signal</keyword>
<gene>
    <name evidence="5" type="ORF">IXB50_17425</name>
</gene>
<dbReference type="Proteomes" id="UP000717364">
    <property type="component" value="Unassembled WGS sequence"/>
</dbReference>
<dbReference type="InterPro" id="IPR003715">
    <property type="entry name" value="Poly_export_N"/>
</dbReference>
<name>A0A947DHV0_9CYAN</name>
<dbReference type="Gene3D" id="3.30.1950.10">
    <property type="entry name" value="wza like domain"/>
    <property type="match status" value="1"/>
</dbReference>
<dbReference type="InterPro" id="IPR049712">
    <property type="entry name" value="Poly_export"/>
</dbReference>
<comment type="caution">
    <text evidence="5">The sequence shown here is derived from an EMBL/GenBank/DDBJ whole genome shotgun (WGS) entry which is preliminary data.</text>
</comment>
<accession>A0A947DHV0</accession>
<dbReference type="InterPro" id="IPR019554">
    <property type="entry name" value="Soluble_ligand-bd"/>
</dbReference>
<organism evidence="5 6">
    <name type="scientific">Leptothoe spongobia TAU-MAC 1115</name>
    <dbReference type="NCBI Taxonomy" id="1967444"/>
    <lineage>
        <taxon>Bacteria</taxon>
        <taxon>Bacillati</taxon>
        <taxon>Cyanobacteriota</taxon>
        <taxon>Cyanophyceae</taxon>
        <taxon>Nodosilineales</taxon>
        <taxon>Cymatolegaceae</taxon>
        <taxon>Leptothoe</taxon>
        <taxon>Leptothoe spongobia</taxon>
    </lineage>
</organism>
<evidence type="ECO:0000259" key="4">
    <source>
        <dbReference type="Pfam" id="PF10531"/>
    </source>
</evidence>
<evidence type="ECO:0000256" key="1">
    <source>
        <dbReference type="ARBA" id="ARBA00022729"/>
    </source>
</evidence>
<feature type="domain" description="Soluble ligand binding" evidence="4">
    <location>
        <begin position="146"/>
        <end position="184"/>
    </location>
</feature>
<evidence type="ECO:0000313" key="5">
    <source>
        <dbReference type="EMBL" id="MBT9317207.1"/>
    </source>
</evidence>